<dbReference type="HOGENOM" id="CLU_964178_0_0_1"/>
<keyword evidence="2" id="KW-0472">Membrane</keyword>
<keyword evidence="4" id="KW-1185">Reference proteome</keyword>
<dbReference type="AlphaFoldDB" id="T1JG02"/>
<reference evidence="4" key="1">
    <citation type="submission" date="2011-05" db="EMBL/GenBank/DDBJ databases">
        <authorList>
            <person name="Richards S.R."/>
            <person name="Qu J."/>
            <person name="Jiang H."/>
            <person name="Jhangiani S.N."/>
            <person name="Agravi P."/>
            <person name="Goodspeed R."/>
            <person name="Gross S."/>
            <person name="Mandapat C."/>
            <person name="Jackson L."/>
            <person name="Mathew T."/>
            <person name="Pu L."/>
            <person name="Thornton R."/>
            <person name="Saada N."/>
            <person name="Wilczek-Boney K.B."/>
            <person name="Lee S."/>
            <person name="Kovar C."/>
            <person name="Wu Y."/>
            <person name="Scherer S.E."/>
            <person name="Worley K.C."/>
            <person name="Muzny D.M."/>
            <person name="Gibbs R."/>
        </authorList>
    </citation>
    <scope>NUCLEOTIDE SEQUENCE</scope>
    <source>
        <strain evidence="4">Brora</strain>
    </source>
</reference>
<name>T1JG02_STRMM</name>
<keyword evidence="2" id="KW-1133">Transmembrane helix</keyword>
<feature type="region of interest" description="Disordered" evidence="1">
    <location>
        <begin position="72"/>
        <end position="119"/>
    </location>
</feature>
<organism evidence="3 4">
    <name type="scientific">Strigamia maritima</name>
    <name type="common">European centipede</name>
    <name type="synonym">Geophilus maritimus</name>
    <dbReference type="NCBI Taxonomy" id="126957"/>
    <lineage>
        <taxon>Eukaryota</taxon>
        <taxon>Metazoa</taxon>
        <taxon>Ecdysozoa</taxon>
        <taxon>Arthropoda</taxon>
        <taxon>Myriapoda</taxon>
        <taxon>Chilopoda</taxon>
        <taxon>Pleurostigmophora</taxon>
        <taxon>Geophilomorpha</taxon>
        <taxon>Linotaeniidae</taxon>
        <taxon>Strigamia</taxon>
    </lineage>
</organism>
<evidence type="ECO:0000256" key="2">
    <source>
        <dbReference type="SAM" id="Phobius"/>
    </source>
</evidence>
<evidence type="ECO:0000313" key="3">
    <source>
        <dbReference type="EnsemblMetazoa" id="SMAR012770-PA"/>
    </source>
</evidence>
<evidence type="ECO:0000313" key="4">
    <source>
        <dbReference type="Proteomes" id="UP000014500"/>
    </source>
</evidence>
<feature type="transmembrane region" description="Helical" evidence="2">
    <location>
        <begin position="126"/>
        <end position="147"/>
    </location>
</feature>
<protein>
    <submittedName>
        <fullName evidence="3">Uncharacterized protein</fullName>
    </submittedName>
</protein>
<dbReference type="Proteomes" id="UP000014500">
    <property type="component" value="Unassembled WGS sequence"/>
</dbReference>
<reference evidence="3" key="2">
    <citation type="submission" date="2015-02" db="UniProtKB">
        <authorList>
            <consortium name="EnsemblMetazoa"/>
        </authorList>
    </citation>
    <scope>IDENTIFICATION</scope>
</reference>
<evidence type="ECO:0000256" key="1">
    <source>
        <dbReference type="SAM" id="MobiDB-lite"/>
    </source>
</evidence>
<dbReference type="EnsemblMetazoa" id="SMAR012770-RA">
    <property type="protein sequence ID" value="SMAR012770-PA"/>
    <property type="gene ID" value="SMAR012770"/>
</dbReference>
<dbReference type="EMBL" id="JH432192">
    <property type="status" value="NOT_ANNOTATED_CDS"/>
    <property type="molecule type" value="Genomic_DNA"/>
</dbReference>
<accession>T1JG02</accession>
<keyword evidence="2" id="KW-0812">Transmembrane</keyword>
<proteinExistence type="predicted"/>
<sequence>MNRPQELGTPSPIEVVPLMGRPTWAETYAGGSAHTTQDMYFASRYNHNNKLELPPRLWSSCSEPLLLTCDLDSPPPASPLSPGIPSSPPPPQLPSSHRTSSIPGSRQVRPRNRNGETEQERKRMSICVGICATSIFVTAFLLVAITLRMTPQIDEMSVDRWTVGPPSTELSDGELRQFPQDERCKAVRDLLPSFTVHLSSKTILHRKKIVADSLTCVLHYGVFTREIWLQDNVKVAISDNSWMDVLHKASKEQLQYLGKCHLFPNYFPNYVVRLAQVKRKEFGLAIRLS</sequence>